<protein>
    <submittedName>
        <fullName evidence="1">Uncharacterized protein</fullName>
    </submittedName>
</protein>
<dbReference type="Proteomes" id="UP000223913">
    <property type="component" value="Unassembled WGS sequence"/>
</dbReference>
<organism evidence="1 2">
    <name type="scientific">Flavilitoribacter nigricans (strain ATCC 23147 / DSM 23189 / NBRC 102662 / NCIMB 1420 / SS-2)</name>
    <name type="common">Lewinella nigricans</name>
    <dbReference type="NCBI Taxonomy" id="1122177"/>
    <lineage>
        <taxon>Bacteria</taxon>
        <taxon>Pseudomonadati</taxon>
        <taxon>Bacteroidota</taxon>
        <taxon>Saprospiria</taxon>
        <taxon>Saprospirales</taxon>
        <taxon>Lewinellaceae</taxon>
        <taxon>Flavilitoribacter</taxon>
    </lineage>
</organism>
<gene>
    <name evidence="1" type="ORF">CRP01_11785</name>
</gene>
<sequence>MAHPEESGAILPRVGDGDFFRRNFHPVLLVELFRNKGLWNFILFKTSPELRIFFRNAQKGLIWHFSLFYLT</sequence>
<comment type="caution">
    <text evidence="1">The sequence shown here is derived from an EMBL/GenBank/DDBJ whole genome shotgun (WGS) entry which is preliminary data.</text>
</comment>
<dbReference type="AlphaFoldDB" id="A0A2D0NCL9"/>
<evidence type="ECO:0000313" key="1">
    <source>
        <dbReference type="EMBL" id="PHN06251.1"/>
    </source>
</evidence>
<keyword evidence="2" id="KW-1185">Reference proteome</keyword>
<dbReference type="EMBL" id="PDUD01000018">
    <property type="protein sequence ID" value="PHN06251.1"/>
    <property type="molecule type" value="Genomic_DNA"/>
</dbReference>
<name>A0A2D0NCL9_FLAN2</name>
<accession>A0A2D0NCL9</accession>
<proteinExistence type="predicted"/>
<evidence type="ECO:0000313" key="2">
    <source>
        <dbReference type="Proteomes" id="UP000223913"/>
    </source>
</evidence>
<reference evidence="1 2" key="1">
    <citation type="submission" date="2017-10" db="EMBL/GenBank/DDBJ databases">
        <title>The draft genome sequence of Lewinella nigricans NBRC 102662.</title>
        <authorList>
            <person name="Wang K."/>
        </authorList>
    </citation>
    <scope>NUCLEOTIDE SEQUENCE [LARGE SCALE GENOMIC DNA]</scope>
    <source>
        <strain evidence="1 2">NBRC 102662</strain>
    </source>
</reference>